<keyword evidence="3" id="KW-1003">Cell membrane</keyword>
<dbReference type="CDD" id="cd06261">
    <property type="entry name" value="TM_PBP2"/>
    <property type="match status" value="1"/>
</dbReference>
<dbReference type="GO" id="GO:0055085">
    <property type="term" value="P:transmembrane transport"/>
    <property type="evidence" value="ECO:0007669"/>
    <property type="project" value="InterPro"/>
</dbReference>
<dbReference type="PROSITE" id="PS50928">
    <property type="entry name" value="ABC_TM1"/>
    <property type="match status" value="1"/>
</dbReference>
<comment type="similarity">
    <text evidence="7">Belongs to the binding-protein-dependent transport system permease family.</text>
</comment>
<accession>X5DIE6</accession>
<comment type="subcellular location">
    <subcellularLocation>
        <location evidence="1 7">Cell membrane</location>
        <topology evidence="1 7">Multi-pass membrane protein</topology>
    </subcellularLocation>
</comment>
<dbReference type="InterPro" id="IPR035906">
    <property type="entry name" value="MetI-like_sf"/>
</dbReference>
<dbReference type="Pfam" id="PF19300">
    <property type="entry name" value="BPD_transp_1_N"/>
    <property type="match status" value="1"/>
</dbReference>
<dbReference type="InterPro" id="IPR045621">
    <property type="entry name" value="BPD_transp_1_N"/>
</dbReference>
<feature type="transmembrane region" description="Helical" evidence="7">
    <location>
        <begin position="143"/>
        <end position="165"/>
    </location>
</feature>
<organism evidence="9 10">
    <name type="scientific">Corynebacterium glyciniphilum AJ 3170</name>
    <dbReference type="NCBI Taxonomy" id="1404245"/>
    <lineage>
        <taxon>Bacteria</taxon>
        <taxon>Bacillati</taxon>
        <taxon>Actinomycetota</taxon>
        <taxon>Actinomycetes</taxon>
        <taxon>Mycobacteriales</taxon>
        <taxon>Corynebacteriaceae</taxon>
        <taxon>Corynebacterium</taxon>
    </lineage>
</organism>
<keyword evidence="10" id="KW-1185">Reference proteome</keyword>
<dbReference type="HOGENOM" id="CLU_036879_0_1_11"/>
<evidence type="ECO:0000256" key="6">
    <source>
        <dbReference type="ARBA" id="ARBA00023136"/>
    </source>
</evidence>
<feature type="transmembrane region" description="Helical" evidence="7">
    <location>
        <begin position="185"/>
        <end position="205"/>
    </location>
</feature>
<dbReference type="EMBL" id="CP006842">
    <property type="protein sequence ID" value="AHW62798.1"/>
    <property type="molecule type" value="Genomic_DNA"/>
</dbReference>
<name>X5DIE6_9CORY</name>
<sequence>MHTLTPFLLRRLPSAVAVIIVGSVVVFALLRLIPGDPAEALAGSDAPPEAVDAIRSTLGLNESPVSQYFSWIGSLLTLHLGHSLVIGGDIGSLIGEAAGRTLLLTIAAVLVAVILALIVSVGAELVNRPWARAVATAFATLGVALPTFVTGALAIIVFGVVFLVLPAGGIPRDGLLDRPDITVQYLALPALCLALPAAATLTRFLDESIRSELGQPYVTTARALGISRRRILLTQVLPNALPPAVTVLGLQIGQLLGGAVIIEALFAWPGLGHLIHQAVTVRDYPVVQVLLLLSVVLFVLIQLITDLLHSTLDPRIRLEGTR</sequence>
<dbReference type="PANTHER" id="PTHR43163">
    <property type="entry name" value="DIPEPTIDE TRANSPORT SYSTEM PERMEASE PROTEIN DPPB-RELATED"/>
    <property type="match status" value="1"/>
</dbReference>
<evidence type="ECO:0000256" key="7">
    <source>
        <dbReference type="RuleBase" id="RU363032"/>
    </source>
</evidence>
<evidence type="ECO:0000256" key="2">
    <source>
        <dbReference type="ARBA" id="ARBA00022448"/>
    </source>
</evidence>
<feature type="transmembrane region" description="Helical" evidence="7">
    <location>
        <begin position="12"/>
        <end position="33"/>
    </location>
</feature>
<protein>
    <submittedName>
        <fullName evidence="9">ABC-type oligopeptide/dipeptide transporter, substrate-binding lipoprotein</fullName>
    </submittedName>
</protein>
<keyword evidence="9" id="KW-0449">Lipoprotein</keyword>
<keyword evidence="6 7" id="KW-0472">Membrane</keyword>
<dbReference type="STRING" id="1404245.CGLY_01750"/>
<dbReference type="eggNOG" id="COG0601">
    <property type="taxonomic scope" value="Bacteria"/>
</dbReference>
<proteinExistence type="inferred from homology"/>
<keyword evidence="4 7" id="KW-0812">Transmembrane</keyword>
<dbReference type="RefSeq" id="WP_038545602.1">
    <property type="nucleotide sequence ID" value="NZ_CP006842.1"/>
</dbReference>
<dbReference type="GO" id="GO:0005886">
    <property type="term" value="C:plasma membrane"/>
    <property type="evidence" value="ECO:0007669"/>
    <property type="project" value="UniProtKB-SubCell"/>
</dbReference>
<reference evidence="9 10" key="1">
    <citation type="journal article" date="2015" name="Int. J. Syst. Evol. Microbiol.">
        <title>Revisiting Corynebacterium glyciniphilum (ex Kubota et al., 1972) sp. nov., nom. rev., isolated from putrefied banana.</title>
        <authorList>
            <person name="Al-Dilaimi A."/>
            <person name="Bednarz H."/>
            <person name="Lomker A."/>
            <person name="Niehaus K."/>
            <person name="Kalinowski J."/>
            <person name="Ruckert C."/>
        </authorList>
    </citation>
    <scope>NUCLEOTIDE SEQUENCE [LARGE SCALE GENOMIC DNA]</scope>
    <source>
        <strain evidence="9">AJ 3170</strain>
    </source>
</reference>
<dbReference type="SUPFAM" id="SSF161098">
    <property type="entry name" value="MetI-like"/>
    <property type="match status" value="1"/>
</dbReference>
<evidence type="ECO:0000256" key="1">
    <source>
        <dbReference type="ARBA" id="ARBA00004651"/>
    </source>
</evidence>
<dbReference type="Gene3D" id="1.10.3720.10">
    <property type="entry name" value="MetI-like"/>
    <property type="match status" value="1"/>
</dbReference>
<gene>
    <name evidence="9" type="ORF">CGLY_01750</name>
</gene>
<evidence type="ECO:0000256" key="3">
    <source>
        <dbReference type="ARBA" id="ARBA00022475"/>
    </source>
</evidence>
<feature type="transmembrane region" description="Helical" evidence="7">
    <location>
        <begin position="102"/>
        <end position="123"/>
    </location>
</feature>
<keyword evidence="2 7" id="KW-0813">Transport</keyword>
<evidence type="ECO:0000256" key="4">
    <source>
        <dbReference type="ARBA" id="ARBA00022692"/>
    </source>
</evidence>
<feature type="domain" description="ABC transmembrane type-1" evidence="8">
    <location>
        <begin position="98"/>
        <end position="305"/>
    </location>
</feature>
<dbReference type="KEGG" id="cgy:CGLY_01750"/>
<dbReference type="AlphaFoldDB" id="X5DIE6"/>
<evidence type="ECO:0000313" key="10">
    <source>
        <dbReference type="Proteomes" id="UP000023703"/>
    </source>
</evidence>
<dbReference type="InterPro" id="IPR000515">
    <property type="entry name" value="MetI-like"/>
</dbReference>
<keyword evidence="5 7" id="KW-1133">Transmembrane helix</keyword>
<evidence type="ECO:0000256" key="5">
    <source>
        <dbReference type="ARBA" id="ARBA00022989"/>
    </source>
</evidence>
<dbReference type="Proteomes" id="UP000023703">
    <property type="component" value="Chromosome"/>
</dbReference>
<evidence type="ECO:0000259" key="8">
    <source>
        <dbReference type="PROSITE" id="PS50928"/>
    </source>
</evidence>
<feature type="transmembrane region" description="Helical" evidence="7">
    <location>
        <begin position="68"/>
        <end position="90"/>
    </location>
</feature>
<dbReference type="PANTHER" id="PTHR43163:SF6">
    <property type="entry name" value="DIPEPTIDE TRANSPORT SYSTEM PERMEASE PROTEIN DPPB-RELATED"/>
    <property type="match status" value="1"/>
</dbReference>
<evidence type="ECO:0000313" key="9">
    <source>
        <dbReference type="EMBL" id="AHW62798.1"/>
    </source>
</evidence>
<feature type="transmembrane region" description="Helical" evidence="7">
    <location>
        <begin position="252"/>
        <end position="272"/>
    </location>
</feature>
<feature type="transmembrane region" description="Helical" evidence="7">
    <location>
        <begin position="284"/>
        <end position="304"/>
    </location>
</feature>
<dbReference type="Pfam" id="PF00528">
    <property type="entry name" value="BPD_transp_1"/>
    <property type="match status" value="1"/>
</dbReference>